<dbReference type="InterPro" id="IPR004118">
    <property type="entry name" value="HEV_TT_vir_Orf2/Gyrovir_Vp2_N"/>
</dbReference>
<sequence length="262" mass="29505">MQNISADNFFRPTHFNQVTKQQIWMQQIQDSHDNICNCNSCFAHLLANIFPPGHKDRDLSINQILARDLNQPCHSGGTEEERTGGDTNTRPENTGAADGPAEEGKHYIEDADLQELIAAGEDATGRNNTKKEAKTSSNSSQPRGRNTRSPKMSPLALRRKYLPRRGGNKPPAAHQAAKVSTAKAQIQHGQAPHRPQGKTENFTTTNRTPRLTPFKAGFEIETEREVAWAFSRPPRLFKEDPPFYPWLPKLTPLVNFHLNYKF</sequence>
<feature type="domain" description="Hepatitis TT virus Orf2/Gyrovirus Vp2 N-terminal" evidence="2">
    <location>
        <begin position="19"/>
        <end position="68"/>
    </location>
</feature>
<protein>
    <recommendedName>
        <fullName evidence="2">Hepatitis TT virus Orf2/Gyrovirus Vp2 N-terminal domain-containing protein</fullName>
    </recommendedName>
</protein>
<feature type="compositionally biased region" description="Polar residues" evidence="1">
    <location>
        <begin position="198"/>
        <end position="209"/>
    </location>
</feature>
<name>A7VLW1_9VIRU</name>
<reference evidence="3 4" key="1">
    <citation type="journal article" date="2007" name="Arch. Virol.">
        <title>Analysis of the entire genomes of fifteen torque teno midi virus variants classifiable into a third group of genus Anellovirus.</title>
        <authorList>
            <person name="Ninomiya M."/>
            <person name="Takahashi M."/>
            <person name="Shimosegawa T."/>
            <person name="Okamoto H."/>
        </authorList>
    </citation>
    <scope>NUCLEOTIDE SEQUENCE [LARGE SCALE GENOMIC DNA]</scope>
    <source>
        <strain evidence="3">MDJHem3-2</strain>
    </source>
</reference>
<dbReference type="Proteomes" id="UP000167585">
    <property type="component" value="Segment"/>
</dbReference>
<evidence type="ECO:0000313" key="4">
    <source>
        <dbReference type="Proteomes" id="UP000167585"/>
    </source>
</evidence>
<evidence type="ECO:0000256" key="1">
    <source>
        <dbReference type="SAM" id="MobiDB-lite"/>
    </source>
</evidence>
<dbReference type="EMBL" id="AB303554">
    <property type="protein sequence ID" value="BAF76082.1"/>
    <property type="molecule type" value="Genomic_DNA"/>
</dbReference>
<dbReference type="GeneID" id="37616684"/>
<evidence type="ECO:0000313" key="3">
    <source>
        <dbReference type="EMBL" id="BAF76082.1"/>
    </source>
</evidence>
<proteinExistence type="predicted"/>
<accession>A7VLW1</accession>
<dbReference type="RefSeq" id="YP_009505763.1">
    <property type="nucleotide sequence ID" value="NC_038354.1"/>
</dbReference>
<evidence type="ECO:0000259" key="2">
    <source>
        <dbReference type="Pfam" id="PF02957"/>
    </source>
</evidence>
<organism evidence="3 4">
    <name type="scientific">Torque teno midi virus 7</name>
    <dbReference type="NCBI Taxonomy" id="2065048"/>
    <lineage>
        <taxon>Viruses</taxon>
        <taxon>Monodnaviria</taxon>
        <taxon>Shotokuvirae</taxon>
        <taxon>Commensaviricota</taxon>
        <taxon>Cardeaviricetes</taxon>
        <taxon>Sanitavirales</taxon>
        <taxon>Anelloviridae</taxon>
        <taxon>Gammatorquevirus</taxon>
        <taxon>Gammatorquevirus homidi7</taxon>
    </lineage>
</organism>
<dbReference type="Pfam" id="PF02957">
    <property type="entry name" value="TT_ORF2-like"/>
    <property type="match status" value="1"/>
</dbReference>
<feature type="compositionally biased region" description="Basic residues" evidence="1">
    <location>
        <begin position="157"/>
        <end position="167"/>
    </location>
</feature>
<feature type="region of interest" description="Disordered" evidence="1">
    <location>
        <begin position="121"/>
        <end position="210"/>
    </location>
</feature>
<feature type="region of interest" description="Disordered" evidence="1">
    <location>
        <begin position="70"/>
        <end position="102"/>
    </location>
</feature>
<dbReference type="KEGG" id="vg:37616684"/>
<feature type="compositionally biased region" description="Polar residues" evidence="1">
    <location>
        <begin position="135"/>
        <end position="150"/>
    </location>
</feature>
<keyword evidence="4" id="KW-1185">Reference proteome</keyword>